<evidence type="ECO:0000313" key="2">
    <source>
        <dbReference type="Proteomes" id="UP000009183"/>
    </source>
</evidence>
<dbReference type="EMBL" id="FN596746">
    <property type="protein sequence ID" value="CBI39486.3"/>
    <property type="molecule type" value="Genomic_DNA"/>
</dbReference>
<gene>
    <name evidence="1" type="ordered locus">VIT_14s0060g02540</name>
</gene>
<evidence type="ECO:0000313" key="1">
    <source>
        <dbReference type="EMBL" id="CBI39486.3"/>
    </source>
</evidence>
<keyword evidence="2" id="KW-1185">Reference proteome</keyword>
<dbReference type="HOGENOM" id="CLU_3300412_0_0_1"/>
<dbReference type="InParanoid" id="D7U9S2"/>
<reference evidence="2" key="1">
    <citation type="journal article" date="2007" name="Nature">
        <title>The grapevine genome sequence suggests ancestral hexaploidization in major angiosperm phyla.</title>
        <authorList>
            <consortium name="The French-Italian Public Consortium for Grapevine Genome Characterization."/>
            <person name="Jaillon O."/>
            <person name="Aury J.-M."/>
            <person name="Noel B."/>
            <person name="Policriti A."/>
            <person name="Clepet C."/>
            <person name="Casagrande A."/>
            <person name="Choisne N."/>
            <person name="Aubourg S."/>
            <person name="Vitulo N."/>
            <person name="Jubin C."/>
            <person name="Vezzi A."/>
            <person name="Legeai F."/>
            <person name="Hugueney P."/>
            <person name="Dasilva C."/>
            <person name="Horner D."/>
            <person name="Mica E."/>
            <person name="Jublot D."/>
            <person name="Poulain J."/>
            <person name="Bruyere C."/>
            <person name="Billault A."/>
            <person name="Segurens B."/>
            <person name="Gouyvenoux M."/>
            <person name="Ugarte E."/>
            <person name="Cattonaro F."/>
            <person name="Anthouard V."/>
            <person name="Vico V."/>
            <person name="Del Fabbro C."/>
            <person name="Alaux M."/>
            <person name="Di Gaspero G."/>
            <person name="Dumas V."/>
            <person name="Felice N."/>
            <person name="Paillard S."/>
            <person name="Juman I."/>
            <person name="Moroldo M."/>
            <person name="Scalabrin S."/>
            <person name="Canaguier A."/>
            <person name="Le Clainche I."/>
            <person name="Malacrida G."/>
            <person name="Durand E."/>
            <person name="Pesole G."/>
            <person name="Laucou V."/>
            <person name="Chatelet P."/>
            <person name="Merdinoglu D."/>
            <person name="Delledonne M."/>
            <person name="Pezzotti M."/>
            <person name="Lecharny A."/>
            <person name="Scarpelli C."/>
            <person name="Artiguenave F."/>
            <person name="Pe M.E."/>
            <person name="Valle G."/>
            <person name="Morgante M."/>
            <person name="Caboche M."/>
            <person name="Adam-Blondon A.-F."/>
            <person name="Weissenbach J."/>
            <person name="Quetier F."/>
            <person name="Wincker P."/>
        </authorList>
    </citation>
    <scope>NUCLEOTIDE SEQUENCE [LARGE SCALE GENOMIC DNA]</scope>
    <source>
        <strain evidence="2">cv. Pinot noir / PN40024</strain>
    </source>
</reference>
<protein>
    <submittedName>
        <fullName evidence="1">Uncharacterized protein</fullName>
    </submittedName>
</protein>
<sequence length="40" mass="4580">MLMDLVSPLFPSAFVFIVCLGSLSRFWCCRRSNYSCIDTT</sequence>
<dbReference type="Proteomes" id="UP000009183">
    <property type="component" value="Chromosome 14"/>
</dbReference>
<name>D7U9S2_VITVI</name>
<proteinExistence type="predicted"/>
<dbReference type="PaxDb" id="29760-VIT_14s0060g02540.t01"/>
<organism evidence="1 2">
    <name type="scientific">Vitis vinifera</name>
    <name type="common">Grape</name>
    <dbReference type="NCBI Taxonomy" id="29760"/>
    <lineage>
        <taxon>Eukaryota</taxon>
        <taxon>Viridiplantae</taxon>
        <taxon>Streptophyta</taxon>
        <taxon>Embryophyta</taxon>
        <taxon>Tracheophyta</taxon>
        <taxon>Spermatophyta</taxon>
        <taxon>Magnoliopsida</taxon>
        <taxon>eudicotyledons</taxon>
        <taxon>Gunneridae</taxon>
        <taxon>Pentapetalae</taxon>
        <taxon>rosids</taxon>
        <taxon>Vitales</taxon>
        <taxon>Vitaceae</taxon>
        <taxon>Viteae</taxon>
        <taxon>Vitis</taxon>
    </lineage>
</organism>
<dbReference type="AlphaFoldDB" id="D7U9S2"/>
<accession>D7U9S2</accession>